<organism evidence="5 7">
    <name type="scientific">Bifidobacterium longum</name>
    <dbReference type="NCBI Taxonomy" id="216816"/>
    <lineage>
        <taxon>Bacteria</taxon>
        <taxon>Bacillati</taxon>
        <taxon>Actinomycetota</taxon>
        <taxon>Actinomycetes</taxon>
        <taxon>Bifidobacteriales</taxon>
        <taxon>Bifidobacteriaceae</taxon>
        <taxon>Bifidobacterium</taxon>
    </lineage>
</organism>
<sequence>MHGTFSRPMKILASVITVVVLVAGILAWSTWRKKVTAEERQQAQAQQLKKHKSEERKKAAEAAANQLTDEEKQQYTDLAIQFEQAARNWGSDPTINLDSLSQHDAQQVIDQLRTPDIGSNPLPALSAIPADKNDGPDAVSYPCEEEYENACKAYPTMKAWWNSEALATGSRWTDGPHVTVNEDRTVTVTGKVESMLLQDGDSFNNGSIWALTPAWRDYDINDELTIANGKISGMNINGDNPWWINPWLTRWDNNMADDLSEGTRIAIPVKGDPEMGLAHSSMTPILKGPVTQSDLDGKVDWHLWDSVPMASVGGGCQNPGYCG</sequence>
<evidence type="ECO:0000313" key="5">
    <source>
        <dbReference type="EMBL" id="RDX08005.1"/>
    </source>
</evidence>
<dbReference type="EMBL" id="WDWU01000008">
    <property type="protein sequence ID" value="KAB7056818.1"/>
    <property type="molecule type" value="Genomic_DNA"/>
</dbReference>
<evidence type="ECO:0000313" key="9">
    <source>
        <dbReference type="Proteomes" id="UP000467387"/>
    </source>
</evidence>
<dbReference type="Proteomes" id="UP000467387">
    <property type="component" value="Unassembled WGS sequence"/>
</dbReference>
<evidence type="ECO:0000313" key="6">
    <source>
        <dbReference type="Proteomes" id="UP000232654"/>
    </source>
</evidence>
<protein>
    <submittedName>
        <fullName evidence="5">Uncharacterized protein</fullName>
    </submittedName>
</protein>
<dbReference type="Proteomes" id="UP000257074">
    <property type="component" value="Unassembled WGS sequence"/>
</dbReference>
<dbReference type="RefSeq" id="WP_101011442.1">
    <property type="nucleotide sequence ID" value="NZ_CAXUAF010000007.1"/>
</dbReference>
<accession>A0A2N0T4L3</accession>
<evidence type="ECO:0000313" key="2">
    <source>
        <dbReference type="EMBL" id="KAB7056818.1"/>
    </source>
</evidence>
<dbReference type="Proteomes" id="UP000432196">
    <property type="component" value="Unassembled WGS sequence"/>
</dbReference>
<evidence type="ECO:0000313" key="4">
    <source>
        <dbReference type="EMBL" id="PKC86735.1"/>
    </source>
</evidence>
<dbReference type="EMBL" id="PJDT01000033">
    <property type="protein sequence ID" value="PKC86735.1"/>
    <property type="molecule type" value="Genomic_DNA"/>
</dbReference>
<evidence type="ECO:0000313" key="7">
    <source>
        <dbReference type="Proteomes" id="UP000257074"/>
    </source>
</evidence>
<reference evidence="4 6" key="2">
    <citation type="submission" date="2017-12" db="EMBL/GenBank/DDBJ databases">
        <title>Bifidobacterium longum APC/DPC strains.</title>
        <authorList>
            <person name="Arboleya S."/>
        </authorList>
    </citation>
    <scope>NUCLEOTIDE SEQUENCE [LARGE SCALE GENOMIC DNA]</scope>
    <source>
        <strain evidence="4 6">APC1503</strain>
    </source>
</reference>
<reference evidence="8 9" key="3">
    <citation type="journal article" date="2019" name="Nat. Med.">
        <title>A library of human gut bacterial isolates paired with longitudinal multiomics data enables mechanistic microbiome research.</title>
        <authorList>
            <person name="Poyet M."/>
            <person name="Groussin M."/>
            <person name="Gibbons S.M."/>
            <person name="Avila-Pacheco J."/>
            <person name="Jiang X."/>
            <person name="Kearney S.M."/>
            <person name="Perrotta A.R."/>
            <person name="Berdy B."/>
            <person name="Zhao S."/>
            <person name="Lieberman T.D."/>
            <person name="Swanson P.K."/>
            <person name="Smith M."/>
            <person name="Roesemann S."/>
            <person name="Alexander J.E."/>
            <person name="Rich S.A."/>
            <person name="Livny J."/>
            <person name="Vlamakis H."/>
            <person name="Clish C."/>
            <person name="Bullock K."/>
            <person name="Deik A."/>
            <person name="Scott J."/>
            <person name="Pierce K.A."/>
            <person name="Xavier R.J."/>
            <person name="Alm E.J."/>
        </authorList>
    </citation>
    <scope>NUCLEOTIDE SEQUENCE [LARGE SCALE GENOMIC DNA]</scope>
    <source>
        <strain evidence="3 8">BIOML-A201</strain>
        <strain evidence="2 9">BIOML-A210</strain>
    </source>
</reference>
<comment type="caution">
    <text evidence="5">The sequence shown here is derived from an EMBL/GenBank/DDBJ whole genome shotgun (WGS) entry which is preliminary data.</text>
</comment>
<dbReference type="Proteomes" id="UP000232654">
    <property type="component" value="Unassembled WGS sequence"/>
</dbReference>
<evidence type="ECO:0000256" key="1">
    <source>
        <dbReference type="SAM" id="MobiDB-lite"/>
    </source>
</evidence>
<feature type="region of interest" description="Disordered" evidence="1">
    <location>
        <begin position="42"/>
        <end position="70"/>
    </location>
</feature>
<gene>
    <name evidence="4" type="ORF">APC1503_2151</name>
    <name evidence="5" type="ORF">CE169_06770</name>
    <name evidence="3" type="ORF">GBI83_03140</name>
    <name evidence="2" type="ORF">GBI87_06490</name>
</gene>
<evidence type="ECO:0000313" key="3">
    <source>
        <dbReference type="EMBL" id="KAB7073813.1"/>
    </source>
</evidence>
<reference evidence="5 7" key="1">
    <citation type="journal article" date="2017" name="Anaerobe">
        <title>Quantification, isolation and characterization of Bifidobacterium from the vaginal microbiomes of reproductive aged women.</title>
        <authorList>
            <person name="Freitas A.C."/>
            <person name="Hill J.E."/>
        </authorList>
    </citation>
    <scope>NUCLEOTIDE SEQUENCE [LARGE SCALE GENOMIC DNA]</scope>
    <source>
        <strain evidence="5 7">N6D05</strain>
    </source>
</reference>
<proteinExistence type="predicted"/>
<dbReference type="EMBL" id="WDWL01000004">
    <property type="protein sequence ID" value="KAB7073813.1"/>
    <property type="molecule type" value="Genomic_DNA"/>
</dbReference>
<dbReference type="EMBL" id="NJNR01000033">
    <property type="protein sequence ID" value="RDX08005.1"/>
    <property type="molecule type" value="Genomic_DNA"/>
</dbReference>
<name>A0A2N0T4L3_BIFLN</name>
<evidence type="ECO:0000313" key="8">
    <source>
        <dbReference type="Proteomes" id="UP000432196"/>
    </source>
</evidence>
<dbReference type="AlphaFoldDB" id="A0A2N0T4L3"/>